<evidence type="ECO:0000313" key="2">
    <source>
        <dbReference type="EMBL" id="QTA86490.1"/>
    </source>
</evidence>
<protein>
    <submittedName>
        <fullName evidence="2">DUF1058</fullName>
    </submittedName>
</protein>
<feature type="domain" description="SH3b" evidence="1">
    <location>
        <begin position="91"/>
        <end position="151"/>
    </location>
</feature>
<gene>
    <name evidence="2" type="ORF">dnm_025130</name>
</gene>
<reference evidence="2" key="1">
    <citation type="journal article" date="2021" name="Microb. Physiol.">
        <title>Proteogenomic Insights into the Physiology of Marine, Sulfate-Reducing, Filamentous Desulfonema limicola and Desulfonema magnum.</title>
        <authorList>
            <person name="Schnaars V."/>
            <person name="Wohlbrand L."/>
            <person name="Scheve S."/>
            <person name="Hinrichs C."/>
            <person name="Reinhardt R."/>
            <person name="Rabus R."/>
        </authorList>
    </citation>
    <scope>NUCLEOTIDE SEQUENCE</scope>
    <source>
        <strain evidence="2">4be13</strain>
    </source>
</reference>
<dbReference type="InterPro" id="IPR010466">
    <property type="entry name" value="DUF1058"/>
</dbReference>
<dbReference type="Gene3D" id="2.30.30.40">
    <property type="entry name" value="SH3 Domains"/>
    <property type="match status" value="2"/>
</dbReference>
<dbReference type="PANTHER" id="PTHR34408">
    <property type="entry name" value="FAMILY PROTEIN, PUTATIVE-RELATED"/>
    <property type="match status" value="1"/>
</dbReference>
<sequence>MFKKRSFQVKSYSFIIAILVIMFAGVASAQRMTVNVSMANIRSGPGTNYDVLWKVEKYHPIHVIKKSGSWYQFRDFEGDKGWISKDLVRNFASVIVIKNKCNVRSGPGVGNKIVMTVEKGVPFKETERKGEWVRIRHSDGEKGWIHKALVW</sequence>
<dbReference type="EMBL" id="CP061800">
    <property type="protein sequence ID" value="QTA86490.1"/>
    <property type="molecule type" value="Genomic_DNA"/>
</dbReference>
<accession>A0A975GMB8</accession>
<dbReference type="SMART" id="SM00287">
    <property type="entry name" value="SH3b"/>
    <property type="match status" value="2"/>
</dbReference>
<dbReference type="PANTHER" id="PTHR34408:SF1">
    <property type="entry name" value="GLYCOSYL HYDROLASE FAMILY 19 DOMAIN-CONTAINING PROTEIN HI_1415"/>
    <property type="match status" value="1"/>
</dbReference>
<dbReference type="Pfam" id="PF06347">
    <property type="entry name" value="SH3_4"/>
    <property type="match status" value="2"/>
</dbReference>
<organism evidence="2 3">
    <name type="scientific">Desulfonema magnum</name>
    <dbReference type="NCBI Taxonomy" id="45655"/>
    <lineage>
        <taxon>Bacteria</taxon>
        <taxon>Pseudomonadati</taxon>
        <taxon>Thermodesulfobacteriota</taxon>
        <taxon>Desulfobacteria</taxon>
        <taxon>Desulfobacterales</taxon>
        <taxon>Desulfococcaceae</taxon>
        <taxon>Desulfonema</taxon>
    </lineage>
</organism>
<dbReference type="AlphaFoldDB" id="A0A975GMB8"/>
<dbReference type="InterPro" id="IPR052354">
    <property type="entry name" value="Cell_Wall_Dynamics_Protein"/>
</dbReference>
<evidence type="ECO:0000259" key="1">
    <source>
        <dbReference type="PROSITE" id="PS51781"/>
    </source>
</evidence>
<evidence type="ECO:0000313" key="3">
    <source>
        <dbReference type="Proteomes" id="UP000663722"/>
    </source>
</evidence>
<dbReference type="InterPro" id="IPR003646">
    <property type="entry name" value="SH3-like_bac-type"/>
</dbReference>
<name>A0A975GMB8_9BACT</name>
<dbReference type="Proteomes" id="UP000663722">
    <property type="component" value="Chromosome"/>
</dbReference>
<dbReference type="KEGG" id="dmm:dnm_025130"/>
<proteinExistence type="predicted"/>
<keyword evidence="3" id="KW-1185">Reference proteome</keyword>
<dbReference type="PROSITE" id="PS51781">
    <property type="entry name" value="SH3B"/>
    <property type="match status" value="1"/>
</dbReference>